<dbReference type="FunFam" id="3.40.50.620:FF:000100">
    <property type="entry name" value="probable leucine--tRNA ligase, mitochondrial"/>
    <property type="match status" value="1"/>
</dbReference>
<dbReference type="HAMAP" id="MF_00049_B">
    <property type="entry name" value="Leu_tRNA_synth_B"/>
    <property type="match status" value="1"/>
</dbReference>
<dbReference type="Pfam" id="PF00133">
    <property type="entry name" value="tRNA-synt_1"/>
    <property type="match status" value="1"/>
</dbReference>
<evidence type="ECO:0000313" key="16">
    <source>
        <dbReference type="Proteomes" id="UP000257323"/>
    </source>
</evidence>
<dbReference type="InterPro" id="IPR009080">
    <property type="entry name" value="tRNAsynth_Ia_anticodon-bd"/>
</dbReference>
<protein>
    <recommendedName>
        <fullName evidence="9">Leucine--tRNA ligase</fullName>
        <ecNumber evidence="9">6.1.1.4</ecNumber>
    </recommendedName>
    <alternativeName>
        <fullName evidence="9">Leucyl-tRNA synthetase</fullName>
        <shortName evidence="9">LeuRS</shortName>
    </alternativeName>
</protein>
<dbReference type="GO" id="GO:0004823">
    <property type="term" value="F:leucine-tRNA ligase activity"/>
    <property type="evidence" value="ECO:0007669"/>
    <property type="project" value="UniProtKB-UniRule"/>
</dbReference>
<evidence type="ECO:0000256" key="3">
    <source>
        <dbReference type="ARBA" id="ARBA00022598"/>
    </source>
</evidence>
<dbReference type="EC" id="6.1.1.4" evidence="9"/>
<dbReference type="PANTHER" id="PTHR43740:SF2">
    <property type="entry name" value="LEUCINE--TRNA LIGASE, MITOCHONDRIAL"/>
    <property type="match status" value="1"/>
</dbReference>
<dbReference type="CDD" id="cd07958">
    <property type="entry name" value="Anticodon_Ia_Leu_BEm"/>
    <property type="match status" value="1"/>
</dbReference>
<dbReference type="EMBL" id="QUAH01000004">
    <property type="protein sequence ID" value="RFT16238.1"/>
    <property type="molecule type" value="Genomic_DNA"/>
</dbReference>
<evidence type="ECO:0000256" key="7">
    <source>
        <dbReference type="ARBA" id="ARBA00023146"/>
    </source>
</evidence>
<evidence type="ECO:0000256" key="9">
    <source>
        <dbReference type="HAMAP-Rule" id="MF_00049"/>
    </source>
</evidence>
<evidence type="ECO:0000259" key="12">
    <source>
        <dbReference type="Pfam" id="PF08264"/>
    </source>
</evidence>
<feature type="short sequence motif" description="'HIGH' region" evidence="9">
    <location>
        <begin position="42"/>
        <end position="52"/>
    </location>
</feature>
<feature type="binding site" evidence="9">
    <location>
        <position position="584"/>
    </location>
    <ligand>
        <name>ATP</name>
        <dbReference type="ChEBI" id="CHEBI:30616"/>
    </ligand>
</feature>
<evidence type="ECO:0000256" key="4">
    <source>
        <dbReference type="ARBA" id="ARBA00022741"/>
    </source>
</evidence>
<evidence type="ECO:0000259" key="13">
    <source>
        <dbReference type="Pfam" id="PF09334"/>
    </source>
</evidence>
<comment type="similarity">
    <text evidence="1 9 10">Belongs to the class-I aminoacyl-tRNA synthetase family.</text>
</comment>
<dbReference type="InterPro" id="IPR009008">
    <property type="entry name" value="Val/Leu/Ile-tRNA-synth_edit"/>
</dbReference>
<name>A0A3E2BNF1_9BACT</name>
<dbReference type="InterPro" id="IPR002300">
    <property type="entry name" value="aa-tRNA-synth_Ia"/>
</dbReference>
<keyword evidence="4 9" id="KW-0547">Nucleotide-binding</keyword>
<organism evidence="15 16">
    <name type="scientific">Candidatus Saccharicenans subterraneus</name>
    <dbReference type="NCBI Taxonomy" id="2508984"/>
    <lineage>
        <taxon>Bacteria</taxon>
        <taxon>Candidatus Aminicenantota</taxon>
        <taxon>Candidatus Aminicenantia</taxon>
        <taxon>Candidatus Aminicenantales</taxon>
        <taxon>Candidatus Saccharicenantaceae</taxon>
        <taxon>Candidatus Saccharicenans</taxon>
    </lineage>
</organism>
<sequence>MKEAYNFEQIEKKWQKIWEEKQVFEVSEDSDRPKYYLLEMYPYPSGRIHMGHVRNYSIGDVLARFKKMKGYNVLHPIGWDALGMPAENAAIKHGIHPQKWTLDNIDYMRSQLKKMGFSYCWSREVNTCLPEYYKWNQWIFLKMFEQGLAYRRMSWVNWCPQCRTVLANEQVIAGSCWRCDSQVTQKKMEQWFLKITAYADELLSGHEQLSRWPEHVLQMQKNWIGRSTGALVNFPVPSLNKAIEVFTTRIDTIYGATFLVLSPEHPLAAELVANHPDRETLKEWMARTIAESRLRREERDEEKVGYDTGVKALNPFSGEQVPIFLANYVLMDYGTGAIMAVPAHDQRDYEFAVKYRLPIRTVIAPASPDIKPEEGKAFESYGVLVNSGPFNGLSSEEAMEKMAAYAREKGFGQASVTYRLRDWGISRQRYWGTPIPIIYCDRCGVQPVPYEQLPVEIPYEAQFTGEEGSPLEKVPRFVRTTCPKCGGPARRETDTMDTFVDSSWYFFRYCSPREDKIPFVPEKAKYWMPVDLYIGGVEHAILHLIYSRFFTKYLRDLGLTEVDEPFPHYLAQGMVTKDGSAMSKSRGNVVDPDDMIKRYGADALRVFILFASPPEKEFAWSEEGLEGCYRFILRIWNMFEENRDLFSGEAPSAPEKHDEQSYQRLLKKLHQTIKKVSEDIELRFHLNTAISALMELVNTLKKERDQLFSSHKGRELLRQSLEALNLMLAPFAPHVAEELWERTGHRTLVAESPWPAYDPELAREEMVTIVVQVNGKLRDKFEVPADTEEDVLKERALALPRIQEILSGKQPKKVVCVRNKLVSLVV</sequence>
<dbReference type="Pfam" id="PF09334">
    <property type="entry name" value="tRNA-synt_1g"/>
    <property type="match status" value="1"/>
</dbReference>
<dbReference type="SUPFAM" id="SSF52374">
    <property type="entry name" value="Nucleotidylyl transferase"/>
    <property type="match status" value="1"/>
</dbReference>
<evidence type="ECO:0000256" key="6">
    <source>
        <dbReference type="ARBA" id="ARBA00022917"/>
    </source>
</evidence>
<evidence type="ECO:0000256" key="5">
    <source>
        <dbReference type="ARBA" id="ARBA00022840"/>
    </source>
</evidence>
<evidence type="ECO:0000259" key="11">
    <source>
        <dbReference type="Pfam" id="PF00133"/>
    </source>
</evidence>
<dbReference type="InterPro" id="IPR014729">
    <property type="entry name" value="Rossmann-like_a/b/a_fold"/>
</dbReference>
<dbReference type="SUPFAM" id="SSF50677">
    <property type="entry name" value="ValRS/IleRS/LeuRS editing domain"/>
    <property type="match status" value="1"/>
</dbReference>
<dbReference type="PRINTS" id="PR00985">
    <property type="entry name" value="TRNASYNTHLEU"/>
</dbReference>
<reference evidence="15 16" key="1">
    <citation type="submission" date="2018-08" db="EMBL/GenBank/DDBJ databases">
        <title>Genome analysis of the thermophilic bacterium of the candidate phylum Aminicenantes from deep subsurface aquifer revealed its physiology and ecological role.</title>
        <authorList>
            <person name="Kadnikov V.V."/>
            <person name="Mardanov A.V."/>
            <person name="Beletsky A.V."/>
            <person name="Karnachuk O.V."/>
            <person name="Ravin N.V."/>
        </authorList>
    </citation>
    <scope>NUCLEOTIDE SEQUENCE [LARGE SCALE GENOMIC DNA]</scope>
    <source>
        <strain evidence="15">BY38</strain>
    </source>
</reference>
<keyword evidence="6 9" id="KW-0648">Protein biosynthesis</keyword>
<keyword evidence="5 9" id="KW-0067">ATP-binding</keyword>
<keyword evidence="7 9" id="KW-0030">Aminoacyl-tRNA synthetase</keyword>
<evidence type="ECO:0000256" key="8">
    <source>
        <dbReference type="ARBA" id="ARBA00047469"/>
    </source>
</evidence>
<dbReference type="AlphaFoldDB" id="A0A3E2BNF1"/>
<dbReference type="GO" id="GO:0005524">
    <property type="term" value="F:ATP binding"/>
    <property type="evidence" value="ECO:0007669"/>
    <property type="project" value="UniProtKB-UniRule"/>
</dbReference>
<dbReference type="InterPro" id="IPR013155">
    <property type="entry name" value="M/V/L/I-tRNA-synth_anticd-bd"/>
</dbReference>
<evidence type="ECO:0000313" key="15">
    <source>
        <dbReference type="EMBL" id="RFT16238.1"/>
    </source>
</evidence>
<dbReference type="InterPro" id="IPR002302">
    <property type="entry name" value="Leu-tRNA-ligase"/>
</dbReference>
<dbReference type="SUPFAM" id="SSF47323">
    <property type="entry name" value="Anticodon-binding domain of a subclass of class I aminoacyl-tRNA synthetases"/>
    <property type="match status" value="1"/>
</dbReference>
<dbReference type="InterPro" id="IPR025709">
    <property type="entry name" value="Leu_tRNA-synth_edit"/>
</dbReference>
<dbReference type="InterPro" id="IPR001412">
    <property type="entry name" value="aa-tRNA-synth_I_CS"/>
</dbReference>
<gene>
    <name evidence="9" type="primary">leuS</name>
    <name evidence="15" type="ORF">OP8BY_1842</name>
</gene>
<evidence type="ECO:0000256" key="2">
    <source>
        <dbReference type="ARBA" id="ARBA00022490"/>
    </source>
</evidence>
<keyword evidence="3 9" id="KW-0436">Ligase</keyword>
<dbReference type="Gene3D" id="1.10.730.10">
    <property type="entry name" value="Isoleucyl-tRNA Synthetase, Domain 1"/>
    <property type="match status" value="2"/>
</dbReference>
<feature type="short sequence motif" description="'KMSKS' region" evidence="9">
    <location>
        <begin position="581"/>
        <end position="585"/>
    </location>
</feature>
<feature type="domain" description="Methionyl/Leucyl tRNA synthetase" evidence="13">
    <location>
        <begin position="41"/>
        <end position="182"/>
    </location>
</feature>
<dbReference type="Gene3D" id="3.10.20.590">
    <property type="match status" value="1"/>
</dbReference>
<dbReference type="CDD" id="cd00812">
    <property type="entry name" value="LeuRS_core"/>
    <property type="match status" value="1"/>
</dbReference>
<feature type="domain" description="Leucyl-tRNA synthetase editing" evidence="14">
    <location>
        <begin position="221"/>
        <end position="405"/>
    </location>
</feature>
<dbReference type="InterPro" id="IPR015413">
    <property type="entry name" value="Methionyl/Leucyl_tRNA_Synth"/>
</dbReference>
<keyword evidence="2 9" id="KW-0963">Cytoplasm</keyword>
<evidence type="ECO:0000256" key="1">
    <source>
        <dbReference type="ARBA" id="ARBA00005594"/>
    </source>
</evidence>
<evidence type="ECO:0000256" key="10">
    <source>
        <dbReference type="RuleBase" id="RU363035"/>
    </source>
</evidence>
<comment type="subcellular location">
    <subcellularLocation>
        <location evidence="9">Cytoplasm</location>
    </subcellularLocation>
</comment>
<proteinExistence type="inferred from homology"/>
<feature type="domain" description="Methionyl/Valyl/Leucyl/Isoleucyl-tRNA synthetase anticodon-binding" evidence="12">
    <location>
        <begin position="665"/>
        <end position="791"/>
    </location>
</feature>
<evidence type="ECO:0000259" key="14">
    <source>
        <dbReference type="Pfam" id="PF13603"/>
    </source>
</evidence>
<dbReference type="GO" id="GO:0006429">
    <property type="term" value="P:leucyl-tRNA aminoacylation"/>
    <property type="evidence" value="ECO:0007669"/>
    <property type="project" value="UniProtKB-UniRule"/>
</dbReference>
<dbReference type="Proteomes" id="UP000257323">
    <property type="component" value="Unassembled WGS sequence"/>
</dbReference>
<dbReference type="FunFam" id="1.10.730.10:FF:000011">
    <property type="entry name" value="Leucine--tRNA ligase chloroplastic/mitochondrial"/>
    <property type="match status" value="1"/>
</dbReference>
<dbReference type="PANTHER" id="PTHR43740">
    <property type="entry name" value="LEUCYL-TRNA SYNTHETASE"/>
    <property type="match status" value="1"/>
</dbReference>
<dbReference type="Pfam" id="PF13603">
    <property type="entry name" value="tRNA-synt_1_2"/>
    <property type="match status" value="1"/>
</dbReference>
<dbReference type="NCBIfam" id="TIGR00396">
    <property type="entry name" value="leuS_bact"/>
    <property type="match status" value="1"/>
</dbReference>
<feature type="domain" description="Aminoacyl-tRNA synthetase class Ia" evidence="11">
    <location>
        <begin position="420"/>
        <end position="620"/>
    </location>
</feature>
<dbReference type="PROSITE" id="PS00178">
    <property type="entry name" value="AA_TRNA_LIGASE_I"/>
    <property type="match status" value="1"/>
</dbReference>
<comment type="caution">
    <text evidence="15">The sequence shown here is derived from an EMBL/GenBank/DDBJ whole genome shotgun (WGS) entry which is preliminary data.</text>
</comment>
<dbReference type="GO" id="GO:0002161">
    <property type="term" value="F:aminoacyl-tRNA deacylase activity"/>
    <property type="evidence" value="ECO:0007669"/>
    <property type="project" value="InterPro"/>
</dbReference>
<dbReference type="Pfam" id="PF08264">
    <property type="entry name" value="Anticodon_1"/>
    <property type="match status" value="1"/>
</dbReference>
<dbReference type="GO" id="GO:0005829">
    <property type="term" value="C:cytosol"/>
    <property type="evidence" value="ECO:0007669"/>
    <property type="project" value="TreeGrafter"/>
</dbReference>
<accession>A0A3E2BNF1</accession>
<dbReference type="FunFam" id="3.40.50.620:FF:000003">
    <property type="entry name" value="Leucine--tRNA ligase"/>
    <property type="match status" value="1"/>
</dbReference>
<comment type="catalytic activity">
    <reaction evidence="8 9">
        <text>tRNA(Leu) + L-leucine + ATP = L-leucyl-tRNA(Leu) + AMP + diphosphate</text>
        <dbReference type="Rhea" id="RHEA:11688"/>
        <dbReference type="Rhea" id="RHEA-COMP:9613"/>
        <dbReference type="Rhea" id="RHEA-COMP:9622"/>
        <dbReference type="ChEBI" id="CHEBI:30616"/>
        <dbReference type="ChEBI" id="CHEBI:33019"/>
        <dbReference type="ChEBI" id="CHEBI:57427"/>
        <dbReference type="ChEBI" id="CHEBI:78442"/>
        <dbReference type="ChEBI" id="CHEBI:78494"/>
        <dbReference type="ChEBI" id="CHEBI:456215"/>
        <dbReference type="EC" id="6.1.1.4"/>
    </reaction>
</comment>
<dbReference type="Gene3D" id="3.40.50.620">
    <property type="entry name" value="HUPs"/>
    <property type="match status" value="2"/>
</dbReference>